<dbReference type="Proteomes" id="UP000540568">
    <property type="component" value="Unassembled WGS sequence"/>
</dbReference>
<keyword evidence="2" id="KW-1185">Reference proteome</keyword>
<dbReference type="EMBL" id="JACGWV010000001">
    <property type="protein sequence ID" value="MBA8806095.1"/>
    <property type="molecule type" value="Genomic_DNA"/>
</dbReference>
<evidence type="ECO:0000313" key="1">
    <source>
        <dbReference type="EMBL" id="MBA8806095.1"/>
    </source>
</evidence>
<gene>
    <name evidence="1" type="ORF">FHX71_000037</name>
</gene>
<dbReference type="Pfam" id="PF19420">
    <property type="entry name" value="DDAH_eukar"/>
    <property type="match status" value="1"/>
</dbReference>
<dbReference type="NCBIfam" id="NF045659">
    <property type="entry name" value="DiMArgaseDdahMtb"/>
    <property type="match status" value="1"/>
</dbReference>
<name>A0A7W3J4D7_9MICO</name>
<dbReference type="GO" id="GO:0016990">
    <property type="term" value="F:arginine deiminase activity"/>
    <property type="evidence" value="ECO:0007669"/>
    <property type="project" value="TreeGrafter"/>
</dbReference>
<dbReference type="PANTHER" id="PTHR47271:SF2">
    <property type="entry name" value="ARGININE DEIMINASE"/>
    <property type="match status" value="1"/>
</dbReference>
<proteinExistence type="predicted"/>
<accession>A0A7W3J4D7</accession>
<dbReference type="Gene3D" id="3.75.10.10">
    <property type="entry name" value="L-arginine/glycine Amidinotransferase, Chain A"/>
    <property type="match status" value="1"/>
</dbReference>
<reference evidence="1 2" key="1">
    <citation type="submission" date="2020-07" db="EMBL/GenBank/DDBJ databases">
        <title>Sequencing the genomes of 1000 actinobacteria strains.</title>
        <authorList>
            <person name="Klenk H.-P."/>
        </authorList>
    </citation>
    <scope>NUCLEOTIDE SEQUENCE [LARGE SCALE GENOMIC DNA]</scope>
    <source>
        <strain evidence="1 2">DSM 44121</strain>
    </source>
</reference>
<protein>
    <submittedName>
        <fullName evidence="1">N-dimethylarginine dimethylaminohydrolase</fullName>
    </submittedName>
</protein>
<keyword evidence="1" id="KW-0378">Hydrolase</keyword>
<sequence>MTQTTAQRTATPRHYLMCPPTYFDVVYAINPWMDPSSPVDTGKALAQWEALRAAYEARGHKVDVITPEPGLPDMVYAANGGIVVGGRALAARFTYPERAAEGPAYDRWFETPEAEGYRRLGESVEVMEGEGDLLLIGKLLLAGTGFRTTPAGHAEVAERLELAEQGIELVPLELVDPRYYHLDTALSVLDDGSVSGETVVAYHPEAFSPAAQETLRERFPDAILVGAEDAAVLGLNVVSDGLHVFLSDRAGAYADALKERGFVPVGIDLSEIFKGGGSVKCCTLELRPETTTPSAVPALTGTALAATVLAGAVLADAAAATTAVPTPEETR</sequence>
<organism evidence="1 2">
    <name type="scientific">Promicromonospora sukumoe</name>
    <dbReference type="NCBI Taxonomy" id="88382"/>
    <lineage>
        <taxon>Bacteria</taxon>
        <taxon>Bacillati</taxon>
        <taxon>Actinomycetota</taxon>
        <taxon>Actinomycetes</taxon>
        <taxon>Micrococcales</taxon>
        <taxon>Promicromonosporaceae</taxon>
        <taxon>Promicromonospora</taxon>
    </lineage>
</organism>
<dbReference type="RefSeq" id="WP_182613884.1">
    <property type="nucleotide sequence ID" value="NZ_BAAATF010000001.1"/>
</dbReference>
<dbReference type="GO" id="GO:0019546">
    <property type="term" value="P:L-arginine deiminase pathway"/>
    <property type="evidence" value="ECO:0007669"/>
    <property type="project" value="TreeGrafter"/>
</dbReference>
<comment type="caution">
    <text evidence="1">The sequence shown here is derived from an EMBL/GenBank/DDBJ whole genome shotgun (WGS) entry which is preliminary data.</text>
</comment>
<dbReference type="AlphaFoldDB" id="A0A7W3J4D7"/>
<dbReference type="PANTHER" id="PTHR47271">
    <property type="entry name" value="ARGININE DEIMINASE"/>
    <property type="match status" value="1"/>
</dbReference>
<dbReference type="SUPFAM" id="SSF55909">
    <property type="entry name" value="Pentein"/>
    <property type="match status" value="1"/>
</dbReference>
<evidence type="ECO:0000313" key="2">
    <source>
        <dbReference type="Proteomes" id="UP000540568"/>
    </source>
</evidence>